<keyword evidence="4" id="KW-0747">Spliceosome</keyword>
<dbReference type="Gene3D" id="2.30.30.100">
    <property type="match status" value="1"/>
</dbReference>
<dbReference type="GO" id="GO:0000398">
    <property type="term" value="P:mRNA splicing, via spliceosome"/>
    <property type="evidence" value="ECO:0007669"/>
    <property type="project" value="InterPro"/>
</dbReference>
<dbReference type="Pfam" id="PF01423">
    <property type="entry name" value="LSM"/>
    <property type="match status" value="1"/>
</dbReference>
<dbReference type="GO" id="GO:0005681">
    <property type="term" value="C:spliceosomal complex"/>
    <property type="evidence" value="ECO:0007669"/>
    <property type="project" value="UniProtKB-KW"/>
</dbReference>
<evidence type="ECO:0000256" key="2">
    <source>
        <dbReference type="ARBA" id="ARBA00006850"/>
    </source>
</evidence>
<comment type="subcellular location">
    <subcellularLocation>
        <location evidence="1">Nucleus</location>
    </subcellularLocation>
</comment>
<dbReference type="InterPro" id="IPR027078">
    <property type="entry name" value="snRNP-E"/>
</dbReference>
<evidence type="ECO:0000256" key="9">
    <source>
        <dbReference type="ARBA" id="ARBA00030143"/>
    </source>
</evidence>
<dbReference type="EMBL" id="MU003692">
    <property type="protein sequence ID" value="KAF2817892.1"/>
    <property type="molecule type" value="Genomic_DNA"/>
</dbReference>
<reference evidence="13" key="3">
    <citation type="submission" date="2025-04" db="UniProtKB">
        <authorList>
            <consortium name="RefSeq"/>
        </authorList>
    </citation>
    <scope>IDENTIFICATION</scope>
    <source>
        <strain evidence="13">CBS 304.34</strain>
    </source>
</reference>
<organism evidence="11">
    <name type="scientific">Mytilinidion resinicola</name>
    <dbReference type="NCBI Taxonomy" id="574789"/>
    <lineage>
        <taxon>Eukaryota</taxon>
        <taxon>Fungi</taxon>
        <taxon>Dikarya</taxon>
        <taxon>Ascomycota</taxon>
        <taxon>Pezizomycotina</taxon>
        <taxon>Dothideomycetes</taxon>
        <taxon>Pleosporomycetidae</taxon>
        <taxon>Mytilinidiales</taxon>
        <taxon>Mytilinidiaceae</taxon>
        <taxon>Mytilinidion</taxon>
    </lineage>
</organism>
<keyword evidence="5" id="KW-0694">RNA-binding</keyword>
<name>A0A6A6Z9T4_9PEZI</name>
<comment type="similarity">
    <text evidence="2">Belongs to the snRNP Sm proteins family.</text>
</comment>
<protein>
    <recommendedName>
        <fullName evidence="9">Sm protein E</fullName>
    </recommendedName>
</protein>
<keyword evidence="3" id="KW-0507">mRNA processing</keyword>
<dbReference type="PANTHER" id="PTHR11193">
    <property type="entry name" value="SMALL NUCLEAR RIBONUCLEOPROTEIN E"/>
    <property type="match status" value="1"/>
</dbReference>
<gene>
    <name evidence="11 13" type="ORF">BDZ99DRAFT_514112</name>
</gene>
<evidence type="ECO:0000256" key="7">
    <source>
        <dbReference type="ARBA" id="ARBA00023242"/>
    </source>
</evidence>
<evidence type="ECO:0000256" key="3">
    <source>
        <dbReference type="ARBA" id="ARBA00022664"/>
    </source>
</evidence>
<sequence length="70" mass="8190">MGNPEKLVYARKHEDSGYLQVLFPSINFIFKLLQPRQPVSTWLSEQLGIRVEGKIREIDEFMNLVIDDII</sequence>
<keyword evidence="6" id="KW-0508">mRNA splicing</keyword>
<keyword evidence="8" id="KW-0687">Ribonucleoprotein</keyword>
<evidence type="ECO:0000256" key="6">
    <source>
        <dbReference type="ARBA" id="ARBA00023187"/>
    </source>
</evidence>
<keyword evidence="7" id="KW-0539">Nucleus</keyword>
<evidence type="ECO:0000256" key="5">
    <source>
        <dbReference type="ARBA" id="ARBA00022884"/>
    </source>
</evidence>
<reference evidence="13" key="2">
    <citation type="submission" date="2020-04" db="EMBL/GenBank/DDBJ databases">
        <authorList>
            <consortium name="NCBI Genome Project"/>
        </authorList>
    </citation>
    <scope>NUCLEOTIDE SEQUENCE</scope>
    <source>
        <strain evidence="13">CBS 304.34</strain>
    </source>
</reference>
<evidence type="ECO:0000313" key="13">
    <source>
        <dbReference type="RefSeq" id="XP_033584856.1"/>
    </source>
</evidence>
<dbReference type="RefSeq" id="XP_033584856.1">
    <property type="nucleotide sequence ID" value="XM_033724808.1"/>
</dbReference>
<evidence type="ECO:0000313" key="12">
    <source>
        <dbReference type="Proteomes" id="UP000504636"/>
    </source>
</evidence>
<dbReference type="InterPro" id="IPR010920">
    <property type="entry name" value="LSM_dom_sf"/>
</dbReference>
<keyword evidence="12" id="KW-1185">Reference proteome</keyword>
<evidence type="ECO:0000259" key="10">
    <source>
        <dbReference type="Pfam" id="PF01423"/>
    </source>
</evidence>
<dbReference type="GO" id="GO:0003723">
    <property type="term" value="F:RNA binding"/>
    <property type="evidence" value="ECO:0007669"/>
    <property type="project" value="UniProtKB-KW"/>
</dbReference>
<evidence type="ECO:0000256" key="8">
    <source>
        <dbReference type="ARBA" id="ARBA00023274"/>
    </source>
</evidence>
<evidence type="ECO:0000256" key="4">
    <source>
        <dbReference type="ARBA" id="ARBA00022728"/>
    </source>
</evidence>
<proteinExistence type="inferred from homology"/>
<dbReference type="SUPFAM" id="SSF50182">
    <property type="entry name" value="Sm-like ribonucleoproteins"/>
    <property type="match status" value="1"/>
</dbReference>
<dbReference type="InterPro" id="IPR001163">
    <property type="entry name" value="Sm_dom_euk/arc"/>
</dbReference>
<evidence type="ECO:0000256" key="1">
    <source>
        <dbReference type="ARBA" id="ARBA00004123"/>
    </source>
</evidence>
<feature type="domain" description="Sm" evidence="10">
    <location>
        <begin position="34"/>
        <end position="69"/>
    </location>
</feature>
<dbReference type="Proteomes" id="UP000504636">
    <property type="component" value="Unplaced"/>
</dbReference>
<evidence type="ECO:0000313" key="11">
    <source>
        <dbReference type="EMBL" id="KAF2817892.1"/>
    </source>
</evidence>
<dbReference type="GeneID" id="54465701"/>
<accession>A0A6A6Z9T4</accession>
<dbReference type="OrthoDB" id="25620at2759"/>
<reference evidence="11 13" key="1">
    <citation type="journal article" date="2020" name="Stud. Mycol.">
        <title>101 Dothideomycetes genomes: a test case for predicting lifestyles and emergence of pathogens.</title>
        <authorList>
            <person name="Haridas S."/>
            <person name="Albert R."/>
            <person name="Binder M."/>
            <person name="Bloem J."/>
            <person name="Labutti K."/>
            <person name="Salamov A."/>
            <person name="Andreopoulos B."/>
            <person name="Baker S."/>
            <person name="Barry K."/>
            <person name="Bills G."/>
            <person name="Bluhm B."/>
            <person name="Cannon C."/>
            <person name="Castanera R."/>
            <person name="Culley D."/>
            <person name="Daum C."/>
            <person name="Ezra D."/>
            <person name="Gonzalez J."/>
            <person name="Henrissat B."/>
            <person name="Kuo A."/>
            <person name="Liang C."/>
            <person name="Lipzen A."/>
            <person name="Lutzoni F."/>
            <person name="Magnuson J."/>
            <person name="Mondo S."/>
            <person name="Nolan M."/>
            <person name="Ohm R."/>
            <person name="Pangilinan J."/>
            <person name="Park H.-J."/>
            <person name="Ramirez L."/>
            <person name="Alfaro M."/>
            <person name="Sun H."/>
            <person name="Tritt A."/>
            <person name="Yoshinaga Y."/>
            <person name="Zwiers L.-H."/>
            <person name="Turgeon B."/>
            <person name="Goodwin S."/>
            <person name="Spatafora J."/>
            <person name="Crous P."/>
            <person name="Grigoriev I."/>
        </authorList>
    </citation>
    <scope>NUCLEOTIDE SEQUENCE</scope>
    <source>
        <strain evidence="11 13">CBS 304.34</strain>
    </source>
</reference>
<dbReference type="AlphaFoldDB" id="A0A6A6Z9T4"/>